<dbReference type="EMBL" id="QRAN01000002">
    <property type="protein sequence ID" value="RLQ23353.1"/>
    <property type="molecule type" value="Genomic_DNA"/>
</dbReference>
<evidence type="ECO:0000313" key="2">
    <source>
        <dbReference type="Proteomes" id="UP000265509"/>
    </source>
</evidence>
<evidence type="ECO:0000313" key="1">
    <source>
        <dbReference type="EMBL" id="RLQ23353.1"/>
    </source>
</evidence>
<accession>A0A3L7E483</accession>
<protein>
    <submittedName>
        <fullName evidence="1">Uncharacterized protein</fullName>
    </submittedName>
</protein>
<comment type="caution">
    <text evidence="1">The sequence shown here is derived from an EMBL/GenBank/DDBJ whole genome shotgun (WGS) entry which is preliminary data.</text>
</comment>
<reference evidence="1 2" key="1">
    <citation type="submission" date="2018-07" db="EMBL/GenBank/DDBJ databases">
        <title>Halioglobus sp. genome submission.</title>
        <authorList>
            <person name="Ye M.-Q."/>
            <person name="Du Z.-J."/>
        </authorList>
    </citation>
    <scope>NUCLEOTIDE SEQUENCE [LARGE SCALE GENOMIC DNA]</scope>
    <source>
        <strain evidence="1 2">U0301</strain>
    </source>
</reference>
<dbReference type="AlphaFoldDB" id="A0A3L7E483"/>
<name>A0A3L7E483_9GAMM</name>
<sequence>MPGKTFCPGPGPPVATCRALDYTASMPEPYLATKPCPVRALAAMIVLPLLLPTSPAAAQDEVINDVRDQLSRNVSNSAIGAGYAQMLNFFVEPDISASVLESAGTDYDVFKLPLQFERELADSDWRLALRATLSHARASTELELGAPFESVATKWEADSGQVGAGLIMPLAPHWTALVAAEFGISRLENTARYRGELGQALLPAVADGIIFNWDTNARVSSLTGAVGYASRLADKYDFSARSRYTFSHIASYSESRDLPSFSEDAGTVSLKADLKHPFGLALGGMPLFGKLHAGGTAFTGANRDELGFSHFYELGYSVGIDISHYGYRVRALSLGYQVNAGRDVDGYSVLFAWELR</sequence>
<keyword evidence="2" id="KW-1185">Reference proteome</keyword>
<dbReference type="Proteomes" id="UP000265509">
    <property type="component" value="Unassembled WGS sequence"/>
</dbReference>
<organism evidence="1 2">
    <name type="scientific">Seongchinamella sediminis</name>
    <dbReference type="NCBI Taxonomy" id="2283635"/>
    <lineage>
        <taxon>Bacteria</taxon>
        <taxon>Pseudomonadati</taxon>
        <taxon>Pseudomonadota</taxon>
        <taxon>Gammaproteobacteria</taxon>
        <taxon>Cellvibrionales</taxon>
        <taxon>Halieaceae</taxon>
        <taxon>Seongchinamella</taxon>
    </lineage>
</organism>
<gene>
    <name evidence="1" type="ORF">DWB85_02025</name>
</gene>
<proteinExistence type="predicted"/>